<feature type="compositionally biased region" description="Basic residues" evidence="4">
    <location>
        <begin position="376"/>
        <end position="385"/>
    </location>
</feature>
<dbReference type="GO" id="GO:0005085">
    <property type="term" value="F:guanyl-nucleotide exchange factor activity"/>
    <property type="evidence" value="ECO:0007669"/>
    <property type="project" value="UniProtKB-KW"/>
</dbReference>
<dbReference type="PROSITE" id="PS50002">
    <property type="entry name" value="SH3"/>
    <property type="match status" value="1"/>
</dbReference>
<evidence type="ECO:0000256" key="2">
    <source>
        <dbReference type="ARBA" id="ARBA00022658"/>
    </source>
</evidence>
<feature type="region of interest" description="Disordered" evidence="4">
    <location>
        <begin position="218"/>
        <end position="281"/>
    </location>
</feature>
<dbReference type="PANTHER" id="PTHR12845:SF7">
    <property type="entry name" value="RHO GUANINE NUCLEOTIDE EXCHANGE FACTOR 15"/>
    <property type="match status" value="1"/>
</dbReference>
<evidence type="ECO:0000313" key="8">
    <source>
        <dbReference type="Proteomes" id="UP000694620"/>
    </source>
</evidence>
<feature type="compositionally biased region" description="Acidic residues" evidence="4">
    <location>
        <begin position="220"/>
        <end position="232"/>
    </location>
</feature>
<dbReference type="FunFam" id="1.20.900.10:FF:000007">
    <property type="entry name" value="rho guanine nucleotide exchange factor 19"/>
    <property type="match status" value="1"/>
</dbReference>
<keyword evidence="8" id="KW-1185">Reference proteome</keyword>
<feature type="region of interest" description="Disordered" evidence="4">
    <location>
        <begin position="309"/>
        <end position="434"/>
    </location>
</feature>
<feature type="compositionally biased region" description="Polar residues" evidence="4">
    <location>
        <begin position="1"/>
        <end position="10"/>
    </location>
</feature>
<dbReference type="InterPro" id="IPR036028">
    <property type="entry name" value="SH3-like_dom_sf"/>
</dbReference>
<accession>A0A8C4SCA9</accession>
<dbReference type="InterPro" id="IPR047271">
    <property type="entry name" value="Ephexin-like"/>
</dbReference>
<feature type="compositionally biased region" description="Polar residues" evidence="4">
    <location>
        <begin position="45"/>
        <end position="63"/>
    </location>
</feature>
<feature type="region of interest" description="Disordered" evidence="4">
    <location>
        <begin position="130"/>
        <end position="175"/>
    </location>
</feature>
<dbReference type="Pfam" id="PF00621">
    <property type="entry name" value="RhoGEF"/>
    <property type="match status" value="1"/>
</dbReference>
<evidence type="ECO:0000256" key="4">
    <source>
        <dbReference type="SAM" id="MobiDB-lite"/>
    </source>
</evidence>
<sequence length="1021" mass="115101">MSLPDSQSQEGRPRPPVKPKPAVLSRTGINYSSDINQKEAIPTMPSRSLPSLPSGKHQSSGTERGSVVRTERKPSNIGKVQRIVNQFCQQEKETGKCPIALTKPEKSGWGTSSLSIPRIMPKKNHLVSFEQLEKPNEENKEENDDQSLSSCEQGSRSDPDGKEVDSRPQSNSGVEELSLTALPFITNCRGDCGCLCHQEHPGMVLVWVPLAQAEQKLYEEENGQEEDLEDSALSDVSTKEDETVGQVKGKIKQMFVVNNPPEEEDPSISDSSGGEGYNSLSSQSSGILGNFSDCSKTDIVLTSYKMNSEEEAPVQIEGSSESQDIGKPAAHGKSLDGDSVYECSIILPSSGTESDSSGSVSVARGSVEHQPVSAVRIRKPVRRSKLPSQASLSIEKDKEEDVPPAVPPRLPKKPPRTASASNAKQVVPRESSMEDTPILNVVADGNIPNALPPRPLPHKQNKDKKHMQHYKDEEEEIGSDWDCLENEVQEIRLQDTVRHVSIDWESKLQDEPLYQTYREFVISKEIKRQSVSRNISKTSIDFISDSTYAAGTHKNKSKTGPPQSLLWQELPAVRESGILAELSPAECTLQESMFEVLTSEASYLRSLNVLIENFMESRELAETIIIREKKILFSNITRVREVSERFLKDLKERVEDSLIIPDVCDIIHYHSQHNFSVYIDYVRNQIYQEKTYTSLMEKNMQFATVITRLQESPQCQRLPFMSFLLLPFQRITRIKMLIENILKKTEEGTIQEQTASKALSSVSKIINECNSQVGKMKQMEELIHIAKTVEFDKLKALPLISQTRYLEKRGELFEMVRGGTIFSSRPKFSPVYLFLFNDLLLITIKKSCDRYVVCDHAHRSLVQIQPNSDVSPGTGLDTCFYLTLLENHQGKMVERLLKAPTQSDMHRWMAAFPNPNITESSTDETIYDEWDCPQVHCVESYSAQQADELSMEPTDIINVLRKTAEGWYEGIRLSDGQRGWFPANHVQEITNEHVRRRNLRERYRVIRAAEQLTKLRTRTGS</sequence>
<feature type="domain" description="DH" evidence="6">
    <location>
        <begin position="588"/>
        <end position="772"/>
    </location>
</feature>
<evidence type="ECO:0000259" key="5">
    <source>
        <dbReference type="PROSITE" id="PS50002"/>
    </source>
</evidence>
<evidence type="ECO:0000313" key="7">
    <source>
        <dbReference type="Ensembl" id="ENSECRP00000015243.1"/>
    </source>
</evidence>
<dbReference type="GeneTree" id="ENSGT01030000234571"/>
<dbReference type="InterPro" id="IPR011993">
    <property type="entry name" value="PH-like_dom_sf"/>
</dbReference>
<feature type="compositionally biased region" description="Basic and acidic residues" evidence="4">
    <location>
        <begin position="155"/>
        <end position="166"/>
    </location>
</feature>
<dbReference type="InterPro" id="IPR035899">
    <property type="entry name" value="DBL_dom_sf"/>
</dbReference>
<keyword evidence="2" id="KW-0344">Guanine-nucleotide releasing factor</keyword>
<name>A0A8C4SCA9_ERPCA</name>
<organism evidence="7 8">
    <name type="scientific">Erpetoichthys calabaricus</name>
    <name type="common">Rope fish</name>
    <name type="synonym">Calamoichthys calabaricus</name>
    <dbReference type="NCBI Taxonomy" id="27687"/>
    <lineage>
        <taxon>Eukaryota</taxon>
        <taxon>Metazoa</taxon>
        <taxon>Chordata</taxon>
        <taxon>Craniata</taxon>
        <taxon>Vertebrata</taxon>
        <taxon>Euteleostomi</taxon>
        <taxon>Actinopterygii</taxon>
        <taxon>Polypteriformes</taxon>
        <taxon>Polypteridae</taxon>
        <taxon>Erpetoichthys</taxon>
    </lineage>
</organism>
<dbReference type="SMART" id="SM00326">
    <property type="entry name" value="SH3"/>
    <property type="match status" value="1"/>
</dbReference>
<dbReference type="AlphaFoldDB" id="A0A8C4SCA9"/>
<dbReference type="SUPFAM" id="SSF50729">
    <property type="entry name" value="PH domain-like"/>
    <property type="match status" value="1"/>
</dbReference>
<dbReference type="CDD" id="cd00160">
    <property type="entry name" value="RhoGEF"/>
    <property type="match status" value="1"/>
</dbReference>
<dbReference type="InterPro" id="IPR001849">
    <property type="entry name" value="PH_domain"/>
</dbReference>
<dbReference type="CDD" id="cd11793">
    <property type="entry name" value="SH3_ephexin1_like"/>
    <property type="match status" value="1"/>
</dbReference>
<dbReference type="SUPFAM" id="SSF50044">
    <property type="entry name" value="SH3-domain"/>
    <property type="match status" value="1"/>
</dbReference>
<feature type="region of interest" description="Disordered" evidence="4">
    <location>
        <begin position="443"/>
        <end position="462"/>
    </location>
</feature>
<dbReference type="Gene3D" id="2.30.29.30">
    <property type="entry name" value="Pleckstrin-homology domain (PH domain)/Phosphotyrosine-binding domain (PTB)"/>
    <property type="match status" value="1"/>
</dbReference>
<feature type="region of interest" description="Disordered" evidence="4">
    <location>
        <begin position="1"/>
        <end position="78"/>
    </location>
</feature>
<dbReference type="InterPro" id="IPR001452">
    <property type="entry name" value="SH3_domain"/>
</dbReference>
<dbReference type="Gene3D" id="2.30.30.40">
    <property type="entry name" value="SH3 Domains"/>
    <property type="match status" value="1"/>
</dbReference>
<reference evidence="7" key="1">
    <citation type="submission" date="2021-06" db="EMBL/GenBank/DDBJ databases">
        <authorList>
            <consortium name="Wellcome Sanger Institute Data Sharing"/>
        </authorList>
    </citation>
    <scope>NUCLEOTIDE SEQUENCE [LARGE SCALE GENOMIC DNA]</scope>
</reference>
<dbReference type="SUPFAM" id="SSF48065">
    <property type="entry name" value="DBL homology domain (DH-domain)"/>
    <property type="match status" value="1"/>
</dbReference>
<dbReference type="Gene3D" id="1.20.900.10">
    <property type="entry name" value="Dbl homology (DH) domain"/>
    <property type="match status" value="1"/>
</dbReference>
<dbReference type="CDD" id="cd01221">
    <property type="entry name" value="PH_ephexin"/>
    <property type="match status" value="1"/>
</dbReference>
<dbReference type="Ensembl" id="ENSECRT00000015511.1">
    <property type="protein sequence ID" value="ENSECRP00000015243.1"/>
    <property type="gene ID" value="ENSECRG00000010170.1"/>
</dbReference>
<evidence type="ECO:0000256" key="3">
    <source>
        <dbReference type="PROSITE-ProRule" id="PRU00192"/>
    </source>
</evidence>
<reference evidence="7" key="3">
    <citation type="submission" date="2025-09" db="UniProtKB">
        <authorList>
            <consortium name="Ensembl"/>
        </authorList>
    </citation>
    <scope>IDENTIFICATION</scope>
</reference>
<dbReference type="SMART" id="SM00233">
    <property type="entry name" value="PH"/>
    <property type="match status" value="1"/>
</dbReference>
<keyword evidence="1 3" id="KW-0728">SH3 domain</keyword>
<dbReference type="InterPro" id="IPR047270">
    <property type="entry name" value="PH_ephexin"/>
</dbReference>
<dbReference type="PROSITE" id="PS50010">
    <property type="entry name" value="DH_2"/>
    <property type="match status" value="1"/>
</dbReference>
<dbReference type="InterPro" id="IPR000219">
    <property type="entry name" value="DH_dom"/>
</dbReference>
<evidence type="ECO:0000256" key="1">
    <source>
        <dbReference type="ARBA" id="ARBA00022443"/>
    </source>
</evidence>
<dbReference type="Proteomes" id="UP000694620">
    <property type="component" value="Chromosome 3"/>
</dbReference>
<dbReference type="Pfam" id="PF00018">
    <property type="entry name" value="SH3_1"/>
    <property type="match status" value="1"/>
</dbReference>
<reference evidence="7" key="2">
    <citation type="submission" date="2025-08" db="UniProtKB">
        <authorList>
            <consortium name="Ensembl"/>
        </authorList>
    </citation>
    <scope>IDENTIFICATION</scope>
</reference>
<feature type="domain" description="SH3" evidence="5">
    <location>
        <begin position="930"/>
        <end position="991"/>
    </location>
</feature>
<protein>
    <submittedName>
        <fullName evidence="7">Rho guanine nucleotide exchange factor 15b</fullName>
    </submittedName>
</protein>
<dbReference type="PANTHER" id="PTHR12845">
    <property type="entry name" value="GUANINE NUCLEOTIDE EXCHANGE FACTOR"/>
    <property type="match status" value="1"/>
</dbReference>
<proteinExistence type="predicted"/>
<evidence type="ECO:0000259" key="6">
    <source>
        <dbReference type="PROSITE" id="PS50010"/>
    </source>
</evidence>
<dbReference type="SMART" id="SM00325">
    <property type="entry name" value="RhoGEF"/>
    <property type="match status" value="1"/>
</dbReference>
<feature type="compositionally biased region" description="Low complexity" evidence="4">
    <location>
        <begin position="349"/>
        <end position="365"/>
    </location>
</feature>